<keyword evidence="2 3" id="KW-0040">ANK repeat</keyword>
<dbReference type="OrthoDB" id="4772757at2759"/>
<dbReference type="PANTHER" id="PTHR24189">
    <property type="entry name" value="MYOTROPHIN"/>
    <property type="match status" value="1"/>
</dbReference>
<evidence type="ECO:0000256" key="2">
    <source>
        <dbReference type="ARBA" id="ARBA00023043"/>
    </source>
</evidence>
<dbReference type="SMART" id="SM00248">
    <property type="entry name" value="ANK"/>
    <property type="match status" value="8"/>
</dbReference>
<evidence type="ECO:0000256" key="3">
    <source>
        <dbReference type="PROSITE-ProRule" id="PRU00023"/>
    </source>
</evidence>
<dbReference type="SUPFAM" id="SSF48403">
    <property type="entry name" value="Ankyrin repeat"/>
    <property type="match status" value="2"/>
</dbReference>
<dbReference type="PROSITE" id="PS50297">
    <property type="entry name" value="ANK_REP_REGION"/>
    <property type="match status" value="3"/>
</dbReference>
<protein>
    <submittedName>
        <fullName evidence="4">Uncharacterized protein</fullName>
    </submittedName>
</protein>
<accession>A0A1L9WRR4</accession>
<name>A0A1L9WRR4_ASPA1</name>
<dbReference type="EMBL" id="KV878979">
    <property type="protein sequence ID" value="OJJ98899.1"/>
    <property type="molecule type" value="Genomic_DNA"/>
</dbReference>
<dbReference type="Pfam" id="PF00023">
    <property type="entry name" value="Ank"/>
    <property type="match status" value="1"/>
</dbReference>
<proteinExistence type="predicted"/>
<dbReference type="AlphaFoldDB" id="A0A1L9WRR4"/>
<evidence type="ECO:0000313" key="5">
    <source>
        <dbReference type="Proteomes" id="UP000184546"/>
    </source>
</evidence>
<gene>
    <name evidence="4" type="ORF">ASPACDRAFT_53093</name>
</gene>
<dbReference type="Proteomes" id="UP000184546">
    <property type="component" value="Unassembled WGS sequence"/>
</dbReference>
<dbReference type="InterPro" id="IPR050745">
    <property type="entry name" value="Multifunctional_regulatory"/>
</dbReference>
<dbReference type="Gene3D" id="1.25.40.20">
    <property type="entry name" value="Ankyrin repeat-containing domain"/>
    <property type="match status" value="2"/>
</dbReference>
<dbReference type="STRING" id="690307.A0A1L9WRR4"/>
<dbReference type="PROSITE" id="PS50088">
    <property type="entry name" value="ANK_REPEAT"/>
    <property type="match status" value="3"/>
</dbReference>
<dbReference type="InterPro" id="IPR036770">
    <property type="entry name" value="Ankyrin_rpt-contain_sf"/>
</dbReference>
<dbReference type="GeneID" id="30976505"/>
<feature type="repeat" description="ANK" evidence="3">
    <location>
        <begin position="88"/>
        <end position="116"/>
    </location>
</feature>
<keyword evidence="1" id="KW-0677">Repeat</keyword>
<evidence type="ECO:0000313" key="4">
    <source>
        <dbReference type="EMBL" id="OJJ98899.1"/>
    </source>
</evidence>
<evidence type="ECO:0000256" key="1">
    <source>
        <dbReference type="ARBA" id="ARBA00022737"/>
    </source>
</evidence>
<feature type="repeat" description="ANK" evidence="3">
    <location>
        <begin position="46"/>
        <end position="78"/>
    </location>
</feature>
<dbReference type="RefSeq" id="XP_020055239.1">
    <property type="nucleotide sequence ID" value="XM_020202691.1"/>
</dbReference>
<reference evidence="5" key="1">
    <citation type="journal article" date="2017" name="Genome Biol.">
        <title>Comparative genomics reveals high biological diversity and specific adaptations in the industrially and medically important fungal genus Aspergillus.</title>
        <authorList>
            <person name="de Vries R.P."/>
            <person name="Riley R."/>
            <person name="Wiebenga A."/>
            <person name="Aguilar-Osorio G."/>
            <person name="Amillis S."/>
            <person name="Uchima C.A."/>
            <person name="Anderluh G."/>
            <person name="Asadollahi M."/>
            <person name="Askin M."/>
            <person name="Barry K."/>
            <person name="Battaglia E."/>
            <person name="Bayram O."/>
            <person name="Benocci T."/>
            <person name="Braus-Stromeyer S.A."/>
            <person name="Caldana C."/>
            <person name="Canovas D."/>
            <person name="Cerqueira G.C."/>
            <person name="Chen F."/>
            <person name="Chen W."/>
            <person name="Choi C."/>
            <person name="Clum A."/>
            <person name="Dos Santos R.A."/>
            <person name="Damasio A.R."/>
            <person name="Diallinas G."/>
            <person name="Emri T."/>
            <person name="Fekete E."/>
            <person name="Flipphi M."/>
            <person name="Freyberg S."/>
            <person name="Gallo A."/>
            <person name="Gournas C."/>
            <person name="Habgood R."/>
            <person name="Hainaut M."/>
            <person name="Harispe M.L."/>
            <person name="Henrissat B."/>
            <person name="Hilden K.S."/>
            <person name="Hope R."/>
            <person name="Hossain A."/>
            <person name="Karabika E."/>
            <person name="Karaffa L."/>
            <person name="Karanyi Z."/>
            <person name="Krasevec N."/>
            <person name="Kuo A."/>
            <person name="Kusch H."/>
            <person name="LaButti K."/>
            <person name="Lagendijk E.L."/>
            <person name="Lapidus A."/>
            <person name="Levasseur A."/>
            <person name="Lindquist E."/>
            <person name="Lipzen A."/>
            <person name="Logrieco A.F."/>
            <person name="MacCabe A."/>
            <person name="Maekelae M.R."/>
            <person name="Malavazi I."/>
            <person name="Melin P."/>
            <person name="Meyer V."/>
            <person name="Mielnichuk N."/>
            <person name="Miskei M."/>
            <person name="Molnar A.P."/>
            <person name="Mule G."/>
            <person name="Ngan C.Y."/>
            <person name="Orejas M."/>
            <person name="Orosz E."/>
            <person name="Ouedraogo J.P."/>
            <person name="Overkamp K.M."/>
            <person name="Park H.-S."/>
            <person name="Perrone G."/>
            <person name="Piumi F."/>
            <person name="Punt P.J."/>
            <person name="Ram A.F."/>
            <person name="Ramon A."/>
            <person name="Rauscher S."/>
            <person name="Record E."/>
            <person name="Riano-Pachon D.M."/>
            <person name="Robert V."/>
            <person name="Roehrig J."/>
            <person name="Ruller R."/>
            <person name="Salamov A."/>
            <person name="Salih N.S."/>
            <person name="Samson R.A."/>
            <person name="Sandor E."/>
            <person name="Sanguinetti M."/>
            <person name="Schuetze T."/>
            <person name="Sepcic K."/>
            <person name="Shelest E."/>
            <person name="Sherlock G."/>
            <person name="Sophianopoulou V."/>
            <person name="Squina F.M."/>
            <person name="Sun H."/>
            <person name="Susca A."/>
            <person name="Todd R.B."/>
            <person name="Tsang A."/>
            <person name="Unkles S.E."/>
            <person name="van de Wiele N."/>
            <person name="van Rossen-Uffink D."/>
            <person name="Oliveira J.V."/>
            <person name="Vesth T.C."/>
            <person name="Visser J."/>
            <person name="Yu J.-H."/>
            <person name="Zhou M."/>
            <person name="Andersen M.R."/>
            <person name="Archer D.B."/>
            <person name="Baker S.E."/>
            <person name="Benoit I."/>
            <person name="Brakhage A.A."/>
            <person name="Braus G.H."/>
            <person name="Fischer R."/>
            <person name="Frisvad J.C."/>
            <person name="Goldman G.H."/>
            <person name="Houbraken J."/>
            <person name="Oakley B."/>
            <person name="Pocsi I."/>
            <person name="Scazzocchio C."/>
            <person name="Seiboth B."/>
            <person name="vanKuyk P.A."/>
            <person name="Wortman J."/>
            <person name="Dyer P.S."/>
            <person name="Grigoriev I.V."/>
        </authorList>
    </citation>
    <scope>NUCLEOTIDE SEQUENCE [LARGE SCALE GENOMIC DNA]</scope>
    <source>
        <strain evidence="5">ATCC 16872 / CBS 172.66 / WB 5094</strain>
    </source>
</reference>
<dbReference type="Pfam" id="PF12796">
    <property type="entry name" value="Ank_2"/>
    <property type="match status" value="2"/>
</dbReference>
<keyword evidence="5" id="KW-1185">Reference proteome</keyword>
<dbReference type="PANTHER" id="PTHR24189:SF50">
    <property type="entry name" value="ANKYRIN REPEAT AND SOCS BOX PROTEIN 2"/>
    <property type="match status" value="1"/>
</dbReference>
<feature type="repeat" description="ANK" evidence="3">
    <location>
        <begin position="327"/>
        <end position="359"/>
    </location>
</feature>
<organism evidence="4 5">
    <name type="scientific">Aspergillus aculeatus (strain ATCC 16872 / CBS 172.66 / WB 5094)</name>
    <dbReference type="NCBI Taxonomy" id="690307"/>
    <lineage>
        <taxon>Eukaryota</taxon>
        <taxon>Fungi</taxon>
        <taxon>Dikarya</taxon>
        <taxon>Ascomycota</taxon>
        <taxon>Pezizomycotina</taxon>
        <taxon>Eurotiomycetes</taxon>
        <taxon>Eurotiomycetidae</taxon>
        <taxon>Eurotiales</taxon>
        <taxon>Aspergillaceae</taxon>
        <taxon>Aspergillus</taxon>
        <taxon>Aspergillus subgen. Circumdati</taxon>
    </lineage>
</organism>
<dbReference type="VEuPathDB" id="FungiDB:ASPACDRAFT_53093"/>
<dbReference type="InterPro" id="IPR002110">
    <property type="entry name" value="Ankyrin_rpt"/>
</dbReference>
<sequence length="590" mass="64901">MACYPRVPYPAMSGVNEQMIGWTRVGNLPAIAVLLDSADPAELPTYGDTPLHIAINNHYSDIARFLISRGFDVNQKGCESYGAVCLPPLHLAGMANSPELIDLLLDAGADASQDDVSAAGFCCTQLGQLGEEGRPHTAFMTAAFWGCEAAVQRFIERLQPAGLIAAGEWPDAVIAASLFRHPKTLACLFPLADAALNQEYDTYHGMEPRLPEVSWQDGIQVFRLLLDNGARPNLFPRMSVCRSGNGNPPEPIILPTIDTSMGMDMIQMLLDHGVELPDCPAARGEEGKGMSLFARSVRNGHPDIVHFFFDRGGVDINEQILPTWNWSGGTLLHIAAGNGRLETVQFLLNHGADPLATDPNGWLPLHRACEGRHFEVIELLWPLSETISSDLANYRTTDGTTAFHLANCWQSSVYEEEAEVEVVSLRLLHLFKQKGADLSSLDRSGRSLLHHTLPRNQENHQWFCRLIEEGAQLLPNAHRQTELHLAVSFIHRYRACVDFLLAHGAGKDINTQDNKGRTPLYMYIETHYHNPASQLGGHIRGEHIELLLRARADPDIRAASGQSARELATSKGLIYDVEIGSIASDARGTK</sequence>